<keyword evidence="6" id="KW-0865">Zymogen</keyword>
<sequence length="358" mass="36729">MKPSRIRVRATLAAAAMTALAAVTLSPQTADASTAEAPRELSVSSAGQLAKTLVDRLKGEEAGSYYDEGAHRLVVNVVSRAAEGLVRAAGAQPKVVKYSQAELNSAHAALNAGEAIPGTTWVSDPRVNRVVVTADPTVTGAKLTRLNKTVKSLGDAVLVRRSAAKLTRYIAGGDGIYGAKYRCSLGFNVLDANNNAFFLTAGHCGKVEPQWAASQGGPWIGKTVASTFPDQDHALVQYTDPTVAHPSQVTLPLGGPQPITRAAGATLNESVQRSGSTTGVHGGQVTGLDATVNYEEGTVRGLIQTNVCAEGGDSGGALFDGDTALGLTSGGSGNCLTGGTTFYEPVTRALAAYGVHIG</sequence>
<gene>
    <name evidence="11" type="ORF">GCM10010319_67500</name>
</gene>
<reference evidence="11 12" key="1">
    <citation type="journal article" date="2019" name="Int. J. Syst. Evol. Microbiol.">
        <title>The Global Catalogue of Microorganisms (GCM) 10K type strain sequencing project: providing services to taxonomists for standard genome sequencing and annotation.</title>
        <authorList>
            <consortium name="The Broad Institute Genomics Platform"/>
            <consortium name="The Broad Institute Genome Sequencing Center for Infectious Disease"/>
            <person name="Wu L."/>
            <person name="Ma J."/>
        </authorList>
    </citation>
    <scope>NUCLEOTIDE SEQUENCE [LARGE SCALE GENOMIC DNA]</scope>
    <source>
        <strain evidence="11 12">JCM 4565</strain>
    </source>
</reference>
<dbReference type="PIRSF" id="PIRSF001134">
    <property type="entry name" value="Streptogrisin"/>
    <property type="match status" value="1"/>
</dbReference>
<evidence type="ECO:0000256" key="8">
    <source>
        <dbReference type="SAM" id="SignalP"/>
    </source>
</evidence>
<evidence type="ECO:0000259" key="10">
    <source>
        <dbReference type="Pfam" id="PF02983"/>
    </source>
</evidence>
<evidence type="ECO:0000313" key="12">
    <source>
        <dbReference type="Proteomes" id="UP001500063"/>
    </source>
</evidence>
<comment type="caution">
    <text evidence="11">The sequence shown here is derived from an EMBL/GenBank/DDBJ whole genome shotgun (WGS) entry which is preliminary data.</text>
</comment>
<protein>
    <submittedName>
        <fullName evidence="11">S1 family peptidase</fullName>
    </submittedName>
</protein>
<dbReference type="CDD" id="cd21112">
    <property type="entry name" value="alphaLP-like"/>
    <property type="match status" value="1"/>
</dbReference>
<keyword evidence="7" id="KW-1015">Disulfide bond</keyword>
<proteinExistence type="inferred from homology"/>
<dbReference type="Pfam" id="PF00089">
    <property type="entry name" value="Trypsin"/>
    <property type="match status" value="1"/>
</dbReference>
<evidence type="ECO:0000256" key="6">
    <source>
        <dbReference type="ARBA" id="ARBA00023145"/>
    </source>
</evidence>
<dbReference type="EMBL" id="BAAABW010000039">
    <property type="protein sequence ID" value="GAA0379415.1"/>
    <property type="molecule type" value="Genomic_DNA"/>
</dbReference>
<feature type="domain" description="Peptidase S1A alpha-lytic prodomain" evidence="10">
    <location>
        <begin position="98"/>
        <end position="153"/>
    </location>
</feature>
<keyword evidence="4" id="KW-0378">Hydrolase</keyword>
<evidence type="ECO:0000256" key="4">
    <source>
        <dbReference type="ARBA" id="ARBA00022801"/>
    </source>
</evidence>
<feature type="domain" description="Peptidase S1" evidence="9">
    <location>
        <begin position="194"/>
        <end position="349"/>
    </location>
</feature>
<evidence type="ECO:0000256" key="5">
    <source>
        <dbReference type="ARBA" id="ARBA00022825"/>
    </source>
</evidence>
<evidence type="ECO:0000256" key="7">
    <source>
        <dbReference type="ARBA" id="ARBA00023157"/>
    </source>
</evidence>
<evidence type="ECO:0000259" key="9">
    <source>
        <dbReference type="Pfam" id="PF00089"/>
    </source>
</evidence>
<dbReference type="InterPro" id="IPR009003">
    <property type="entry name" value="Peptidase_S1_PA"/>
</dbReference>
<dbReference type="Proteomes" id="UP001500063">
    <property type="component" value="Unassembled WGS sequence"/>
</dbReference>
<keyword evidence="2" id="KW-0645">Protease</keyword>
<dbReference type="InterPro" id="IPR001316">
    <property type="entry name" value="Pept_S1A_streptogrisin"/>
</dbReference>
<keyword evidence="3 8" id="KW-0732">Signal</keyword>
<accession>A0ABN0Y1I1</accession>
<feature type="signal peptide" evidence="8">
    <location>
        <begin position="1"/>
        <end position="21"/>
    </location>
</feature>
<evidence type="ECO:0000256" key="3">
    <source>
        <dbReference type="ARBA" id="ARBA00022729"/>
    </source>
</evidence>
<dbReference type="Gene3D" id="2.40.10.10">
    <property type="entry name" value="Trypsin-like serine proteases"/>
    <property type="match status" value="2"/>
</dbReference>
<organism evidence="11 12">
    <name type="scientific">Streptomyces blastmyceticus</name>
    <dbReference type="NCBI Taxonomy" id="68180"/>
    <lineage>
        <taxon>Bacteria</taxon>
        <taxon>Bacillati</taxon>
        <taxon>Actinomycetota</taxon>
        <taxon>Actinomycetes</taxon>
        <taxon>Kitasatosporales</taxon>
        <taxon>Streptomycetaceae</taxon>
        <taxon>Streptomyces</taxon>
    </lineage>
</organism>
<name>A0ABN0Y1I1_9ACTN</name>
<dbReference type="InterPro" id="IPR001254">
    <property type="entry name" value="Trypsin_dom"/>
</dbReference>
<keyword evidence="5" id="KW-0720">Serine protease</keyword>
<evidence type="ECO:0000256" key="1">
    <source>
        <dbReference type="ARBA" id="ARBA00007664"/>
    </source>
</evidence>
<evidence type="ECO:0000256" key="2">
    <source>
        <dbReference type="ARBA" id="ARBA00022670"/>
    </source>
</evidence>
<dbReference type="PRINTS" id="PR00861">
    <property type="entry name" value="ALYTICPTASE"/>
</dbReference>
<dbReference type="SUPFAM" id="SSF50494">
    <property type="entry name" value="Trypsin-like serine proteases"/>
    <property type="match status" value="1"/>
</dbReference>
<comment type="similarity">
    <text evidence="1">Belongs to the peptidase S1 family.</text>
</comment>
<feature type="chain" id="PRO_5045863285" evidence="8">
    <location>
        <begin position="22"/>
        <end position="358"/>
    </location>
</feature>
<dbReference type="RefSeq" id="WP_344124013.1">
    <property type="nucleotide sequence ID" value="NZ_BAAABW010000039.1"/>
</dbReference>
<evidence type="ECO:0000313" key="11">
    <source>
        <dbReference type="EMBL" id="GAA0379415.1"/>
    </source>
</evidence>
<keyword evidence="12" id="KW-1185">Reference proteome</keyword>
<dbReference type="InterPro" id="IPR043504">
    <property type="entry name" value="Peptidase_S1_PA_chymotrypsin"/>
</dbReference>
<dbReference type="Pfam" id="PF02983">
    <property type="entry name" value="Pro_Al_protease"/>
    <property type="match status" value="1"/>
</dbReference>
<dbReference type="InterPro" id="IPR004236">
    <property type="entry name" value="Pept_S1_alpha_lytic"/>
</dbReference>